<dbReference type="PANTHER" id="PTHR37911:SF1">
    <property type="entry name" value="OS04G0497900 PROTEIN"/>
    <property type="match status" value="1"/>
</dbReference>
<dbReference type="EMBL" id="MW125531">
    <property type="protein sequence ID" value="QSQ68607.1"/>
    <property type="molecule type" value="Genomic_DNA"/>
</dbReference>
<accession>A0A8A0WIC1</accession>
<reference evidence="2" key="1">
    <citation type="submission" date="2020-10" db="EMBL/GenBank/DDBJ databases">
        <authorList>
            <person name="Yuan Z."/>
            <person name="Wang Y."/>
            <person name="Liu Q."/>
            <person name="Liu L."/>
            <person name="Li X."/>
        </authorList>
    </citation>
    <scope>NUCLEOTIDE SEQUENCE</scope>
</reference>
<organism evidence="2">
    <name type="scientific">Puya raimondii</name>
    <name type="common">Queen of the Andes</name>
    <dbReference type="NCBI Taxonomy" id="112807"/>
    <lineage>
        <taxon>Eukaryota</taxon>
        <taxon>Viridiplantae</taxon>
        <taxon>Streptophyta</taxon>
        <taxon>Embryophyta</taxon>
        <taxon>Tracheophyta</taxon>
        <taxon>Spermatophyta</taxon>
        <taxon>Magnoliopsida</taxon>
        <taxon>Liliopsida</taxon>
        <taxon>Poales</taxon>
        <taxon>Bromeliaceae</taxon>
        <taxon>Puyoideae</taxon>
        <taxon>Puya</taxon>
    </lineage>
</organism>
<dbReference type="PANTHER" id="PTHR37911">
    <property type="entry name" value="OSJNBA0067K08.20 PROTEIN"/>
    <property type="match status" value="1"/>
</dbReference>
<evidence type="ECO:0000256" key="1">
    <source>
        <dbReference type="SAM" id="MobiDB-lite"/>
    </source>
</evidence>
<protein>
    <submittedName>
        <fullName evidence="2">Uncharacterized protein</fullName>
    </submittedName>
</protein>
<dbReference type="AlphaFoldDB" id="A0A8A0WIC1"/>
<proteinExistence type="predicted"/>
<feature type="region of interest" description="Disordered" evidence="1">
    <location>
        <begin position="517"/>
        <end position="543"/>
    </location>
</feature>
<name>A0A8A0WIC1_PUYRA</name>
<feature type="compositionally biased region" description="Basic and acidic residues" evidence="1">
    <location>
        <begin position="521"/>
        <end position="537"/>
    </location>
</feature>
<feature type="compositionally biased region" description="Acidic residues" evidence="1">
    <location>
        <begin position="419"/>
        <end position="489"/>
    </location>
</feature>
<feature type="region of interest" description="Disordered" evidence="1">
    <location>
        <begin position="83"/>
        <end position="119"/>
    </location>
</feature>
<sequence>MSTTSLHSPLLLPISSPPTYTGLRINHPLLSQTGQTLTLTLTLTLTPPSPFPIRASSLPFPSSPSSIPSFSIPSSSSSSSVVVAAGRSKKDKKGGGGGGGRIEGGGDVRREAKKNARRRSRRLAENLFYRRRKLAGGGNGADSFTEEELQMIGLGYDRSVRFMSGPDDPNLRHPHDWYRYGSFGPYSWRGLVVGPPIRGRFSDDRVTLIGEVRDHDEWERIEQFDMAAQFSRRLADLDASVGFRYFWVFVRHPKWRPTELPWRQWTLVAEVAVEAGIQQRIDKWSLMGRLGNGTRAMITQCAAWMRPDVIYVKRPVYQCRFEPQDGFFRPLGPLLDPGTESHYLFELDGAPCTYFGGLCRIVKISPKAYVDDVVNAYERLGEDAKSRCLEFLLTNHPTELLHPYTKEWKVKLEEMELGCDAPDESESENDDETQITDWIEDDDDDDDDDAEEEEEEEEEEDNEVIDVGAEEEEEEEEVERNPEESEEYWNEQWKKAVSSSEEMEKLVKRSVEVSTEYYKSQMREEKEREERMREEKAASVGVVEPVQSNKAEWENEGYRNRKRKVKSKIPPELFLRAAVRPFTYRNLVKEIVLMRHAIIDGDISGKG</sequence>
<evidence type="ECO:0000313" key="2">
    <source>
        <dbReference type="EMBL" id="QSQ68607.1"/>
    </source>
</evidence>
<feature type="region of interest" description="Disordered" evidence="1">
    <location>
        <begin position="419"/>
        <end position="491"/>
    </location>
</feature>
<feature type="compositionally biased region" description="Basic and acidic residues" evidence="1">
    <location>
        <begin position="104"/>
        <end position="114"/>
    </location>
</feature>